<keyword evidence="2" id="KW-1185">Reference proteome</keyword>
<dbReference type="InterPro" id="IPR036388">
    <property type="entry name" value="WH-like_DNA-bd_sf"/>
</dbReference>
<reference evidence="1 2" key="1">
    <citation type="submission" date="2024-09" db="EMBL/GenBank/DDBJ databases">
        <authorList>
            <person name="Sun Q."/>
            <person name="Mori K."/>
        </authorList>
    </citation>
    <scope>NUCLEOTIDE SEQUENCE [LARGE SCALE GENOMIC DNA]</scope>
    <source>
        <strain evidence="1 2">CCM 7468</strain>
    </source>
</reference>
<name>A0ABV6IT98_9PROT</name>
<sequence length="231" mass="24424">MQHQQKGHVRVGDLRRVKVTLPQAASILHVDVGQIRKAIDRQEITATYAFVGNRKIRVLDGVDLLYLRLGRSLKVGIRRPLYKRLKGAPEQETLDKPFTIVPAEAGRGLVDNAVVQVSGEAAETLRGISAAQEAAGLIDDAGNIAGTRVEAHRVAALISGGMSADEVLEDYPNLGRLQIDAAVGYAAANPKQGRPYPGRTVKSVLRGGSGGLAAAFALSRDGEEGFGEGAG</sequence>
<dbReference type="Proteomes" id="UP001589789">
    <property type="component" value="Unassembled WGS sequence"/>
</dbReference>
<comment type="caution">
    <text evidence="1">The sequence shown here is derived from an EMBL/GenBank/DDBJ whole genome shotgun (WGS) entry which is preliminary data.</text>
</comment>
<dbReference type="EMBL" id="JBHLVZ010000037">
    <property type="protein sequence ID" value="MFC0386762.1"/>
    <property type="molecule type" value="Genomic_DNA"/>
</dbReference>
<protein>
    <submittedName>
        <fullName evidence="1">DUF433 domain-containing protein</fullName>
    </submittedName>
</protein>
<gene>
    <name evidence="1" type="ORF">ACFFIC_14575</name>
</gene>
<dbReference type="Pfam" id="PF04255">
    <property type="entry name" value="DUF433"/>
    <property type="match status" value="1"/>
</dbReference>
<dbReference type="Gene3D" id="1.10.10.10">
    <property type="entry name" value="Winged helix-like DNA-binding domain superfamily/Winged helix DNA-binding domain"/>
    <property type="match status" value="1"/>
</dbReference>
<proteinExistence type="predicted"/>
<accession>A0ABV6IT98</accession>
<evidence type="ECO:0000313" key="1">
    <source>
        <dbReference type="EMBL" id="MFC0386762.1"/>
    </source>
</evidence>
<dbReference type="RefSeq" id="WP_377051531.1">
    <property type="nucleotide sequence ID" value="NZ_JBHLVZ010000037.1"/>
</dbReference>
<dbReference type="InterPro" id="IPR009057">
    <property type="entry name" value="Homeodomain-like_sf"/>
</dbReference>
<dbReference type="InterPro" id="IPR007367">
    <property type="entry name" value="DUF433"/>
</dbReference>
<evidence type="ECO:0000313" key="2">
    <source>
        <dbReference type="Proteomes" id="UP001589789"/>
    </source>
</evidence>
<dbReference type="SUPFAM" id="SSF46689">
    <property type="entry name" value="Homeodomain-like"/>
    <property type="match status" value="1"/>
</dbReference>
<organism evidence="1 2">
    <name type="scientific">Muricoccus vinaceus</name>
    <dbReference type="NCBI Taxonomy" id="424704"/>
    <lineage>
        <taxon>Bacteria</taxon>
        <taxon>Pseudomonadati</taxon>
        <taxon>Pseudomonadota</taxon>
        <taxon>Alphaproteobacteria</taxon>
        <taxon>Acetobacterales</taxon>
        <taxon>Roseomonadaceae</taxon>
        <taxon>Muricoccus</taxon>
    </lineage>
</organism>